<evidence type="ECO:0000259" key="3">
    <source>
        <dbReference type="Pfam" id="PF10145"/>
    </source>
</evidence>
<reference evidence="4" key="1">
    <citation type="journal article" date="2015" name="Nature">
        <title>Complex archaea that bridge the gap between prokaryotes and eukaryotes.</title>
        <authorList>
            <person name="Spang A."/>
            <person name="Saw J.H."/>
            <person name="Jorgensen S.L."/>
            <person name="Zaremba-Niedzwiedzka K."/>
            <person name="Martijn J."/>
            <person name="Lind A.E."/>
            <person name="van Eijk R."/>
            <person name="Schleper C."/>
            <person name="Guy L."/>
            <person name="Ettema T.J."/>
        </authorList>
    </citation>
    <scope>NUCLEOTIDE SEQUENCE</scope>
</reference>
<evidence type="ECO:0000256" key="2">
    <source>
        <dbReference type="SAM" id="MobiDB-lite"/>
    </source>
</evidence>
<dbReference type="Pfam" id="PF10145">
    <property type="entry name" value="PhageMin_Tail"/>
    <property type="match status" value="1"/>
</dbReference>
<feature type="domain" description="Phage tail tape measure protein" evidence="3">
    <location>
        <begin position="108"/>
        <end position="313"/>
    </location>
</feature>
<protein>
    <recommendedName>
        <fullName evidence="3">Phage tail tape measure protein domain-containing protein</fullName>
    </recommendedName>
</protein>
<dbReference type="EMBL" id="LAZR01009938">
    <property type="protein sequence ID" value="KKM69740.1"/>
    <property type="molecule type" value="Genomic_DNA"/>
</dbReference>
<dbReference type="AlphaFoldDB" id="A0A0F9LZ70"/>
<gene>
    <name evidence="4" type="ORF">LCGC14_1447680</name>
</gene>
<sequence length="657" mass="70122">MATAIGDLVIRLGAQTSQFDKRMRSARGQVRTMGPATARMGTMMAGGFATATAGVHALTASLMTLMGPLVGVYGAMKLLGGGEMFGRKMRQSLAIMGDVSEVMRTDMRKAAIEVAKVTKFSAAETAEAYYFLTSAGLDAKQSIVALPAVATFAQAGMFDLSRATQLLTDSLAALGMKSKDPQENLANMVRLSDMLVKANTLADASTEQFAEALSGPIAGYMRAYNISLEEGVGLLALLAERGQKGAEASDAAMVLFRDIPRAVSMNSAAFKKYGITIDDGTDNMLSMVDVVKNLTDSLGSMGSMTLSAAMQEMGLTRSVRNVILKLFEGSGELRNFQEELRNAGGMAQEVADNQLTAFQKGWAKLGGTLTNVGNKLMELLGPKLERAMEGASRFIQITSKWFGEAFDFVVGATKPLADSFTTAFGVIADNLDVMLASWQGFWGGILTSTQQTTLAFMALWEEAALYFAALWEKKKAEHPARMQNVREQGKALREAPWWEMTKTFFTDRKRYQELAEAQNADMRARQAKGAVRVEAAGAKADDKITKLREASAKRMAAIGAKSLEISEKWAREKGPLSRVSDQFRSIGKPGSVGVPAFSPLPTAGAGGVGGVGGGGGGSPGAFTKGSTQAWSSIMAAMNQRKKPMQDVVKNTKKTAEG</sequence>
<evidence type="ECO:0000256" key="1">
    <source>
        <dbReference type="ARBA" id="ARBA00022612"/>
    </source>
</evidence>
<keyword evidence="1" id="KW-1188">Viral release from host cell</keyword>
<organism evidence="4">
    <name type="scientific">marine sediment metagenome</name>
    <dbReference type="NCBI Taxonomy" id="412755"/>
    <lineage>
        <taxon>unclassified sequences</taxon>
        <taxon>metagenomes</taxon>
        <taxon>ecological metagenomes</taxon>
    </lineage>
</organism>
<name>A0A0F9LZ70_9ZZZZ</name>
<dbReference type="NCBIfam" id="TIGR01760">
    <property type="entry name" value="tape_meas_TP901"/>
    <property type="match status" value="1"/>
</dbReference>
<dbReference type="PANTHER" id="PTHR37813">
    <property type="entry name" value="FELS-2 PROPHAGE PROTEIN"/>
    <property type="match status" value="1"/>
</dbReference>
<dbReference type="PANTHER" id="PTHR37813:SF1">
    <property type="entry name" value="FELS-2 PROPHAGE PROTEIN"/>
    <property type="match status" value="1"/>
</dbReference>
<evidence type="ECO:0000313" key="4">
    <source>
        <dbReference type="EMBL" id="KKM69740.1"/>
    </source>
</evidence>
<feature type="non-terminal residue" evidence="4">
    <location>
        <position position="657"/>
    </location>
</feature>
<feature type="region of interest" description="Disordered" evidence="2">
    <location>
        <begin position="638"/>
        <end position="657"/>
    </location>
</feature>
<proteinExistence type="predicted"/>
<comment type="caution">
    <text evidence="4">The sequence shown here is derived from an EMBL/GenBank/DDBJ whole genome shotgun (WGS) entry which is preliminary data.</text>
</comment>
<accession>A0A0F9LZ70</accession>
<dbReference type="InterPro" id="IPR010090">
    <property type="entry name" value="Phage_tape_meas"/>
</dbReference>